<accession>A0ACC1NSF7</accession>
<reference evidence="1" key="1">
    <citation type="submission" date="2022-08" db="EMBL/GenBank/DDBJ databases">
        <title>Genome Sequence of Lecanicillium fungicola.</title>
        <authorList>
            <person name="Buettner E."/>
        </authorList>
    </citation>
    <scope>NUCLEOTIDE SEQUENCE</scope>
    <source>
        <strain evidence="1">Babe33</strain>
    </source>
</reference>
<sequence length="550" mass="60850">MSLIDLPAWQALQHHFDVAGKQFNLKTAFSNDSARFEKFCYSLENDGNSPEIVFDFSKNLVSQETLDLLVELARATGLEELRHDMIAGKNVNNTEQRAVSHVALRDVEHADESTRATLNHMRLFSEQVRNGVWAGYTGKSIETVVNIGIGGSDLGPLMVCEALAPYGDSGLTLHFVSNIDGTHIAEALKRSDPETTLFIIASKSFTTVETMQNANTALQWFLRSAKESRYVEQHFVAVSTNSAAVEKFGISLNNIFPFSNSVGGRYSVWGPIGLIICVYIGYDNFIKFLQGGHRMDQHFQQTPLRNNIPVLGGLIRVWYTNFFGAAAHVVSPFDQYLAEFPAYLQQLSMESNGKRIRRDHQPVTYATAPVIFGEPGTNAQHSYFQLLHQGTGLIPADLILPVKSHNPVGNNMHHKMLAANFIAQSEALMIGKSADFHHKPGADEESLEAKALQELAVHESCPGNRPSTSILVEQITPGTLGSLIAYYEHVTFTEGIVWNVNSFDNFGVELGKTLAERLFAEINGEEAGPNDHDQSTNGLLDIFKRISDRP</sequence>
<comment type="caution">
    <text evidence="1">The sequence shown here is derived from an EMBL/GenBank/DDBJ whole genome shotgun (WGS) entry which is preliminary data.</text>
</comment>
<evidence type="ECO:0000313" key="2">
    <source>
        <dbReference type="Proteomes" id="UP001143910"/>
    </source>
</evidence>
<dbReference type="EMBL" id="JANJQO010000096">
    <property type="protein sequence ID" value="KAJ2982048.1"/>
    <property type="molecule type" value="Genomic_DNA"/>
</dbReference>
<name>A0ACC1NSF7_9HYPO</name>
<keyword evidence="2" id="KW-1185">Reference proteome</keyword>
<proteinExistence type="predicted"/>
<dbReference type="Proteomes" id="UP001143910">
    <property type="component" value="Unassembled WGS sequence"/>
</dbReference>
<gene>
    <name evidence="1" type="ORF">NQ176_g1641</name>
</gene>
<evidence type="ECO:0000313" key="1">
    <source>
        <dbReference type="EMBL" id="KAJ2982048.1"/>
    </source>
</evidence>
<organism evidence="1 2">
    <name type="scientific">Zarea fungicola</name>
    <dbReference type="NCBI Taxonomy" id="93591"/>
    <lineage>
        <taxon>Eukaryota</taxon>
        <taxon>Fungi</taxon>
        <taxon>Dikarya</taxon>
        <taxon>Ascomycota</taxon>
        <taxon>Pezizomycotina</taxon>
        <taxon>Sordariomycetes</taxon>
        <taxon>Hypocreomycetidae</taxon>
        <taxon>Hypocreales</taxon>
        <taxon>Cordycipitaceae</taxon>
        <taxon>Zarea</taxon>
    </lineage>
</organism>
<protein>
    <submittedName>
        <fullName evidence="1">Uncharacterized protein</fullName>
    </submittedName>
</protein>